<feature type="domain" description="Acetyl-CoA hydrolase/transferase C-terminal" evidence="4">
    <location>
        <begin position="274"/>
        <end position="426"/>
    </location>
</feature>
<dbReference type="SUPFAM" id="SSF100950">
    <property type="entry name" value="NagB/RpiA/CoA transferase-like"/>
    <property type="match status" value="2"/>
</dbReference>
<protein>
    <submittedName>
        <fullName evidence="5">Acetyl-CoA hydrolase/transferase</fullName>
    </submittedName>
</protein>
<evidence type="ECO:0000256" key="1">
    <source>
        <dbReference type="ARBA" id="ARBA00009632"/>
    </source>
</evidence>
<dbReference type="EMBL" id="CP006933">
    <property type="protein sequence ID" value="AIS33161.1"/>
    <property type="molecule type" value="Genomic_DNA"/>
</dbReference>
<dbReference type="GO" id="GO:0006083">
    <property type="term" value="P:acetate metabolic process"/>
    <property type="evidence" value="ECO:0007669"/>
    <property type="project" value="InterPro"/>
</dbReference>
<keyword evidence="5" id="KW-0378">Hydrolase</keyword>
<dbReference type="OrthoDB" id="147145at2157"/>
<keyword evidence="2 5" id="KW-0808">Transferase</keyword>
<dbReference type="RefSeq" id="WP_048085852.1">
    <property type="nucleotide sequence ID" value="NZ_CP006933.1"/>
</dbReference>
<name>A0A089ZED5_METFO</name>
<comment type="similarity">
    <text evidence="1">Belongs to the acetyl-CoA hydrolase/transferase family.</text>
</comment>
<dbReference type="Pfam" id="PF13336">
    <property type="entry name" value="AcetylCoA_hyd_C"/>
    <property type="match status" value="1"/>
</dbReference>
<evidence type="ECO:0000259" key="3">
    <source>
        <dbReference type="Pfam" id="PF02550"/>
    </source>
</evidence>
<feature type="domain" description="Acetyl-CoA hydrolase/transferase N-terminal" evidence="3">
    <location>
        <begin position="2"/>
        <end position="185"/>
    </location>
</feature>
<dbReference type="AlphaFoldDB" id="A0A089ZED5"/>
<dbReference type="KEGG" id="mfc:BRM9_2361"/>
<gene>
    <name evidence="5" type="ORF">BRM9_2361</name>
</gene>
<proteinExistence type="inferred from homology"/>
<dbReference type="InterPro" id="IPR037171">
    <property type="entry name" value="NagB/RpiA_transferase-like"/>
</dbReference>
<dbReference type="Pfam" id="PF02550">
    <property type="entry name" value="AcetylCoA_hydro"/>
    <property type="match status" value="1"/>
</dbReference>
<dbReference type="Gene3D" id="3.30.750.70">
    <property type="entry name" value="4-hydroxybutyrate coenzyme like domains"/>
    <property type="match status" value="1"/>
</dbReference>
<dbReference type="InterPro" id="IPR026888">
    <property type="entry name" value="AcetylCoA_hyd_C"/>
</dbReference>
<sequence>MYEKEYQGKLTTPEQAVKSIQKGDMLVHGLTMAEPPALLKAVADRLRGGDLEKIRMFSVIPLDSVCSTILAPDLVDCVEAYSGFVDSGTRGLVSAGLNYYVPNHLHQIPRLLEEFIGVDVCITTVSPMDDAGYFSFGTANDFTSTAARAARVLIVEVNRNMPRVFGDSLIHISEVDAVVENHQAISDFPCGEKQPEADIIGKNISKLVPNGATIQMGIGVLPNAVAEQLENHSDLGIHTEVFGPGMVHLIKKGVITGEKKTLHPRKHVFTVAQGDQEMLEFMNQNPAMESYPCSYVNNPAVIAKNDRMISINSLIQVDLLGQCNAEYLAGHQYSGTGGQLDFVRGAFDSSGGKSILAFYSTARRGTVSRVVDHLDPGAMVTTPRMDTHYLVTEYGVANLKGKSTRERAHEIINIAHPRFREELYRRAEEMYII</sequence>
<dbReference type="PANTHER" id="PTHR21432">
    <property type="entry name" value="ACETYL-COA HYDROLASE-RELATED"/>
    <property type="match status" value="1"/>
</dbReference>
<evidence type="ECO:0000313" key="5">
    <source>
        <dbReference type="EMBL" id="AIS33161.1"/>
    </source>
</evidence>
<evidence type="ECO:0000256" key="2">
    <source>
        <dbReference type="ARBA" id="ARBA00022679"/>
    </source>
</evidence>
<dbReference type="Proteomes" id="UP000029661">
    <property type="component" value="Chromosome"/>
</dbReference>
<dbReference type="GO" id="GO:0016787">
    <property type="term" value="F:hydrolase activity"/>
    <property type="evidence" value="ECO:0007669"/>
    <property type="project" value="UniProtKB-KW"/>
</dbReference>
<evidence type="ECO:0000313" key="6">
    <source>
        <dbReference type="Proteomes" id="UP000029661"/>
    </source>
</evidence>
<accession>A0A089ZED5</accession>
<dbReference type="InterPro" id="IPR038460">
    <property type="entry name" value="AcetylCoA_hyd_C_sf"/>
</dbReference>
<dbReference type="InterPro" id="IPR046433">
    <property type="entry name" value="ActCoA_hydro"/>
</dbReference>
<dbReference type="Gene3D" id="3.40.1080.20">
    <property type="entry name" value="Acetyl-CoA hydrolase/transferase C-terminal domain"/>
    <property type="match status" value="1"/>
</dbReference>
<reference evidence="5 6" key="1">
    <citation type="submission" date="2013-12" db="EMBL/GenBank/DDBJ databases">
        <title>The complete genome sequence of Methanobacterium sp. BRM9.</title>
        <authorList>
            <consortium name="Pastoral Greenhouse Gas Research Consortium"/>
            <person name="Kelly W.J."/>
            <person name="Leahy S.C."/>
            <person name="Perry R."/>
            <person name="Li D."/>
            <person name="Altermann E."/>
            <person name="Lambie S.C."/>
            <person name="Attwood G.T."/>
        </authorList>
    </citation>
    <scope>NUCLEOTIDE SEQUENCE [LARGE SCALE GENOMIC DNA]</scope>
    <source>
        <strain evidence="5 6">BRM9</strain>
    </source>
</reference>
<dbReference type="PANTHER" id="PTHR21432:SF20">
    <property type="entry name" value="ACETYL-COA HYDROLASE"/>
    <property type="match status" value="1"/>
</dbReference>
<dbReference type="Gene3D" id="3.40.1080.10">
    <property type="entry name" value="Glutaconate Coenzyme A-transferase"/>
    <property type="match status" value="1"/>
</dbReference>
<dbReference type="GeneID" id="24793535"/>
<evidence type="ECO:0000259" key="4">
    <source>
        <dbReference type="Pfam" id="PF13336"/>
    </source>
</evidence>
<dbReference type="InterPro" id="IPR003702">
    <property type="entry name" value="ActCoA_hydro_N"/>
</dbReference>
<organism evidence="5 6">
    <name type="scientific">Methanobacterium formicicum</name>
    <dbReference type="NCBI Taxonomy" id="2162"/>
    <lineage>
        <taxon>Archaea</taxon>
        <taxon>Methanobacteriati</taxon>
        <taxon>Methanobacteriota</taxon>
        <taxon>Methanomada group</taxon>
        <taxon>Methanobacteria</taxon>
        <taxon>Methanobacteriales</taxon>
        <taxon>Methanobacteriaceae</taxon>
        <taxon>Methanobacterium</taxon>
    </lineage>
</organism>
<dbReference type="GO" id="GO:0008775">
    <property type="term" value="F:acetate CoA-transferase activity"/>
    <property type="evidence" value="ECO:0007669"/>
    <property type="project" value="InterPro"/>
</dbReference>
<dbReference type="STRING" id="2162.BRM9_2361"/>